<dbReference type="Pfam" id="PF18145">
    <property type="entry name" value="SAVED"/>
    <property type="match status" value="1"/>
</dbReference>
<proteinExistence type="predicted"/>
<accession>X0ZY39</accession>
<organism evidence="2">
    <name type="scientific">marine sediment metagenome</name>
    <dbReference type="NCBI Taxonomy" id="412755"/>
    <lineage>
        <taxon>unclassified sequences</taxon>
        <taxon>metagenomes</taxon>
        <taxon>ecological metagenomes</taxon>
    </lineage>
</organism>
<reference evidence="2" key="1">
    <citation type="journal article" date="2014" name="Front. Microbiol.">
        <title>High frequency of phylogenetically diverse reductive dehalogenase-homologous genes in deep subseafloor sedimentary metagenomes.</title>
        <authorList>
            <person name="Kawai M."/>
            <person name="Futagami T."/>
            <person name="Toyoda A."/>
            <person name="Takaki Y."/>
            <person name="Nishi S."/>
            <person name="Hori S."/>
            <person name="Arai W."/>
            <person name="Tsubouchi T."/>
            <person name="Morono Y."/>
            <person name="Uchiyama I."/>
            <person name="Ito T."/>
            <person name="Fujiyama A."/>
            <person name="Inagaki F."/>
            <person name="Takami H."/>
        </authorList>
    </citation>
    <scope>NUCLEOTIDE SEQUENCE</scope>
    <source>
        <strain evidence="2">Expedition CK06-06</strain>
    </source>
</reference>
<evidence type="ECO:0000313" key="2">
    <source>
        <dbReference type="EMBL" id="GAG62812.1"/>
    </source>
</evidence>
<feature type="non-terminal residue" evidence="2">
    <location>
        <position position="271"/>
    </location>
</feature>
<feature type="domain" description="SMODS-associated and fused to various effectors" evidence="1">
    <location>
        <begin position="103"/>
        <end position="270"/>
    </location>
</feature>
<dbReference type="EMBL" id="BART01009095">
    <property type="protein sequence ID" value="GAG62812.1"/>
    <property type="molecule type" value="Genomic_DNA"/>
</dbReference>
<protein>
    <recommendedName>
        <fullName evidence="1">SMODS-associated and fused to various effectors domain-containing protein</fullName>
    </recommendedName>
</protein>
<dbReference type="NCBIfam" id="NF033611">
    <property type="entry name" value="SAVED"/>
    <property type="match status" value="1"/>
</dbReference>
<comment type="caution">
    <text evidence="2">The sequence shown here is derived from an EMBL/GenBank/DDBJ whole genome shotgun (WGS) entry which is preliminary data.</text>
</comment>
<gene>
    <name evidence="2" type="ORF">S01H4_20261</name>
</gene>
<evidence type="ECO:0000259" key="1">
    <source>
        <dbReference type="Pfam" id="PF18145"/>
    </source>
</evidence>
<dbReference type="AlphaFoldDB" id="X0ZY39"/>
<name>X0ZY39_9ZZZZ</name>
<dbReference type="InterPro" id="IPR040836">
    <property type="entry name" value="SAVED"/>
</dbReference>
<sequence length="271" mass="31761">MKANHTQWVNERLDGLKEAVWTLILHSGNVTGTGAPNLDIELISQDFFGTHIIGETEELIFDDFLTKTKNWLEFKKIQSEWWERFKNQEEKPAKYIICSINFTPLVIQLGYLIHNTNTFDIYQYHSDENTWKWKPLKDEDVNQEYFHVESPEDKDTSITEIALSISITGTVNEDDIFQAIGDDLKIITISVDNPDRTWLKFKEQLIEFQAKYTRLIDKIVQLYSNLKKIHLFYAGPTPMAFIIGSYINPTIHPHFILYNYFGKDIPKYTKV</sequence>